<name>A0A0B5API9_9BACL</name>
<evidence type="ECO:0000313" key="1">
    <source>
        <dbReference type="EMBL" id="AJD90004.1"/>
    </source>
</evidence>
<gene>
    <name evidence="1" type="ORF">JMA_06870</name>
</gene>
<dbReference type="KEGG" id="jeo:JMA_06870"/>
<dbReference type="BioCyc" id="JESP1508404:G14D9-9904-MONOMER"/>
<dbReference type="Proteomes" id="UP000031449">
    <property type="component" value="Chromosome"/>
</dbReference>
<protein>
    <submittedName>
        <fullName evidence="1">Uncharacterized protein</fullName>
    </submittedName>
</protein>
<sequence length="40" mass="4573">MVQEISTGVPEINKAVHEIMPFNLHNSPTIYRKKIRIPGN</sequence>
<keyword evidence="2" id="KW-1185">Reference proteome</keyword>
<dbReference type="EMBL" id="CP009416">
    <property type="protein sequence ID" value="AJD90004.1"/>
    <property type="molecule type" value="Genomic_DNA"/>
</dbReference>
<organism evidence="1 2">
    <name type="scientific">Jeotgalibacillus malaysiensis</name>
    <dbReference type="NCBI Taxonomy" id="1508404"/>
    <lineage>
        <taxon>Bacteria</taxon>
        <taxon>Bacillati</taxon>
        <taxon>Bacillota</taxon>
        <taxon>Bacilli</taxon>
        <taxon>Bacillales</taxon>
        <taxon>Caryophanaceae</taxon>
        <taxon>Jeotgalibacillus</taxon>
    </lineage>
</organism>
<evidence type="ECO:0000313" key="2">
    <source>
        <dbReference type="Proteomes" id="UP000031449"/>
    </source>
</evidence>
<dbReference type="HOGENOM" id="CLU_3290923_0_0_9"/>
<accession>A0A0B5API9</accession>
<reference evidence="1 2" key="1">
    <citation type="submission" date="2014-08" db="EMBL/GenBank/DDBJ databases">
        <title>Complete genome of a marine bacteria Jeotgalibacillus malaysiensis.</title>
        <authorList>
            <person name="Yaakop A.S."/>
            <person name="Chan K.-G."/>
            <person name="Goh K.M."/>
        </authorList>
    </citation>
    <scope>NUCLEOTIDE SEQUENCE [LARGE SCALE GENOMIC DNA]</scope>
    <source>
        <strain evidence="1 2">D5</strain>
    </source>
</reference>
<dbReference type="AlphaFoldDB" id="A0A0B5API9"/>
<proteinExistence type="predicted"/>